<reference evidence="1" key="1">
    <citation type="journal article" date="2015" name="Nature">
        <title>Complex archaea that bridge the gap between prokaryotes and eukaryotes.</title>
        <authorList>
            <person name="Spang A."/>
            <person name="Saw J.H."/>
            <person name="Jorgensen S.L."/>
            <person name="Zaremba-Niedzwiedzka K."/>
            <person name="Martijn J."/>
            <person name="Lind A.E."/>
            <person name="van Eijk R."/>
            <person name="Schleper C."/>
            <person name="Guy L."/>
            <person name="Ettema T.J."/>
        </authorList>
    </citation>
    <scope>NUCLEOTIDE SEQUENCE</scope>
</reference>
<name>A0A0F9JD70_9ZZZZ</name>
<dbReference type="Pfam" id="PF05150">
    <property type="entry name" value="Legionella_OMP"/>
    <property type="match status" value="1"/>
</dbReference>
<dbReference type="AlphaFoldDB" id="A0A0F9JD70"/>
<dbReference type="InterPro" id="IPR007825">
    <property type="entry name" value="Major_OMP_Legionella"/>
</dbReference>
<protein>
    <recommendedName>
        <fullName evidence="2">Protochlamydia outer membrane protein domain-containing protein</fullName>
    </recommendedName>
</protein>
<dbReference type="EMBL" id="LAZR01011716">
    <property type="protein sequence ID" value="KKM60241.1"/>
    <property type="molecule type" value="Genomic_DNA"/>
</dbReference>
<accession>A0A0F9JD70</accession>
<gene>
    <name evidence="1" type="ORF">LCGC14_1543800</name>
</gene>
<comment type="caution">
    <text evidence="1">The sequence shown here is derived from an EMBL/GenBank/DDBJ whole genome shotgun (WGS) entry which is preliminary data.</text>
</comment>
<organism evidence="1">
    <name type="scientific">marine sediment metagenome</name>
    <dbReference type="NCBI Taxonomy" id="412755"/>
    <lineage>
        <taxon>unclassified sequences</taxon>
        <taxon>metagenomes</taxon>
        <taxon>ecological metagenomes</taxon>
    </lineage>
</organism>
<evidence type="ECO:0000313" key="1">
    <source>
        <dbReference type="EMBL" id="KKM60241.1"/>
    </source>
</evidence>
<feature type="non-terminal residue" evidence="1">
    <location>
        <position position="307"/>
    </location>
</feature>
<sequence>MKIGHFSSIFATALSFVFSLNAMESSVNIQESNNGLPNISARHNPNSNDFDVFANLIVWTAKEVGADVWAEVIISDSSTSSNDILEVNFGWDPGFRVGVGYGMKHDQWETQVYYTSFRTRGKDNVSSEPGTVHSTFLGNFYVDNADGAGLSGPSYQKASIDWTIHFNMFDWELGRNFWISKSLALRPFLGVKGGWINQSILSNWQNPNLSGAAFFNIGTENLKNNYWGIGPGAGINTKWNLLSSQSQFYLFGDFSGALMWGHWSFVDVFQNDLSEQVSVDLQNINSGASMLRTFMGFGWNANFNQNR</sequence>
<proteinExistence type="predicted"/>
<evidence type="ECO:0008006" key="2">
    <source>
        <dbReference type="Google" id="ProtNLM"/>
    </source>
</evidence>